<keyword evidence="11" id="KW-1185">Reference proteome</keyword>
<comment type="similarity">
    <text evidence="2 9">Belongs to the Wnt family.</text>
</comment>
<dbReference type="GO" id="GO:0060070">
    <property type="term" value="P:canonical Wnt signaling pathway"/>
    <property type="evidence" value="ECO:0007669"/>
    <property type="project" value="TreeGrafter"/>
</dbReference>
<gene>
    <name evidence="10" type="ORF">V9T40_014927</name>
</gene>
<comment type="subcellular location">
    <subcellularLocation>
        <location evidence="1 9">Secreted</location>
        <location evidence="1 9">Extracellular space</location>
        <location evidence="1 9">Extracellular matrix</location>
    </subcellularLocation>
</comment>
<evidence type="ECO:0000256" key="4">
    <source>
        <dbReference type="ARBA" id="ARBA00022525"/>
    </source>
</evidence>
<sequence>MSYVQQAAILSVTTCQQLFRNHRWNCSTIRNVPKLSTDLATGTRERAFVHALSAAALTYTIARGCASSTLKSCACASHPDDPPNGNFKWGGCGDNVRYASTFSRDFVDTSKKATTKRTLVATAKTMYSHEQIATANPSSDNDSDVVEYSTKMLNRQIKQHNGDKGRTIVAESLVTHCKCHGVSGSCSIKTCWRGLPLKFHEIGEKLMVSYAEAAQIHPSTRVEHLEYRFSDSPSLLYVAASPNYCDYDPNGGSFGTKGRECNISADAQENCDYMCCGRGYKPYIIEKAEKCNCKYHWCCYVTCDTCTIKRQVHILEIQTAANKSVTEKLDGVLLKNKGLQVMKDLAANKISALKKHQQFQDPSPGQLSVFKFAPFVSVDVERFNLVIEKSIENCQAVKNFFGILEDLHTFMNGHKRHGTVVEILETSEKNRGIKNLSKRRLKRVFTIRWNSKSASCITLNDCFREVITCLDTIANDKTMPQDSVTSASGLKKRMLTFDFIATLKICLEIFGHLLPVTVILQGTAMDFGSVTAVLNHTIGKLNDLRTVQGLWDNLKERIFEACEDFGVEIFKKKRIIHRKRFLDEIGLNTYQPDVISKLKIGTFYPIIHSLLQPGIDGTHESLMRENCNTRAPLFCQHYNINIDMLQTEL</sequence>
<dbReference type="GO" id="GO:0000902">
    <property type="term" value="P:cell morphogenesis"/>
    <property type="evidence" value="ECO:0007669"/>
    <property type="project" value="UniProtKB-ARBA"/>
</dbReference>
<dbReference type="PANTHER" id="PTHR12027">
    <property type="entry name" value="WNT RELATED"/>
    <property type="match status" value="1"/>
</dbReference>
<dbReference type="GO" id="GO:0005109">
    <property type="term" value="F:frizzled binding"/>
    <property type="evidence" value="ECO:0007669"/>
    <property type="project" value="TreeGrafter"/>
</dbReference>
<dbReference type="SUPFAM" id="SSF53098">
    <property type="entry name" value="Ribonuclease H-like"/>
    <property type="match status" value="1"/>
</dbReference>
<evidence type="ECO:0000256" key="8">
    <source>
        <dbReference type="ARBA" id="ARBA00023288"/>
    </source>
</evidence>
<dbReference type="PRINTS" id="PR01349">
    <property type="entry name" value="WNTPROTEIN"/>
</dbReference>
<dbReference type="GO" id="GO:0005615">
    <property type="term" value="C:extracellular space"/>
    <property type="evidence" value="ECO:0007669"/>
    <property type="project" value="TreeGrafter"/>
</dbReference>
<dbReference type="InterPro" id="IPR005817">
    <property type="entry name" value="Wnt"/>
</dbReference>
<dbReference type="Proteomes" id="UP001367676">
    <property type="component" value="Unassembled WGS sequence"/>
</dbReference>
<evidence type="ECO:0000313" key="10">
    <source>
        <dbReference type="EMBL" id="KAK7597971.1"/>
    </source>
</evidence>
<keyword evidence="5" id="KW-0272">Extracellular matrix</keyword>
<dbReference type="InterPro" id="IPR043158">
    <property type="entry name" value="Wnt_C"/>
</dbReference>
<reference evidence="10 11" key="1">
    <citation type="submission" date="2024-03" db="EMBL/GenBank/DDBJ databases">
        <title>Adaptation during the transition from Ophiocordyceps entomopathogen to insect associate is accompanied by gene loss and intensified selection.</title>
        <authorList>
            <person name="Ward C.M."/>
            <person name="Onetto C.A."/>
            <person name="Borneman A.R."/>
        </authorList>
    </citation>
    <scope>NUCLEOTIDE SEQUENCE [LARGE SCALE GENOMIC DNA]</scope>
    <source>
        <strain evidence="10">AWRI1</strain>
        <tissue evidence="10">Single Adult Female</tissue>
    </source>
</reference>
<keyword evidence="6 9" id="KW-0879">Wnt signaling pathway</keyword>
<evidence type="ECO:0000256" key="2">
    <source>
        <dbReference type="ARBA" id="ARBA00005683"/>
    </source>
</evidence>
<dbReference type="Pfam" id="PF00110">
    <property type="entry name" value="wnt"/>
    <property type="match status" value="1"/>
</dbReference>
<accession>A0AAN9TP92</accession>
<evidence type="ECO:0000256" key="3">
    <source>
        <dbReference type="ARBA" id="ARBA00022473"/>
    </source>
</evidence>
<protein>
    <recommendedName>
        <fullName evidence="9">Protein Wnt</fullName>
    </recommendedName>
</protein>
<dbReference type="FunFam" id="3.30.2460.20:FF:000001">
    <property type="entry name" value="Wnt homolog"/>
    <property type="match status" value="1"/>
</dbReference>
<evidence type="ECO:0000313" key="11">
    <source>
        <dbReference type="Proteomes" id="UP001367676"/>
    </source>
</evidence>
<evidence type="ECO:0000256" key="7">
    <source>
        <dbReference type="ARBA" id="ARBA00023157"/>
    </source>
</evidence>
<proteinExistence type="inferred from homology"/>
<dbReference type="InterPro" id="IPR012337">
    <property type="entry name" value="RNaseH-like_sf"/>
</dbReference>
<dbReference type="PROSITE" id="PS00246">
    <property type="entry name" value="WNT1"/>
    <property type="match status" value="1"/>
</dbReference>
<comment type="caution">
    <text evidence="10">The sequence shown here is derived from an EMBL/GenBank/DDBJ whole genome shotgun (WGS) entry which is preliminary data.</text>
</comment>
<evidence type="ECO:0000256" key="9">
    <source>
        <dbReference type="RuleBase" id="RU003500"/>
    </source>
</evidence>
<dbReference type="PANTHER" id="PTHR12027:SF102">
    <property type="entry name" value="PROTEIN WNT"/>
    <property type="match status" value="1"/>
</dbReference>
<dbReference type="GO" id="GO:0060560">
    <property type="term" value="P:developmental growth involved in morphogenesis"/>
    <property type="evidence" value="ECO:0007669"/>
    <property type="project" value="UniProtKB-ARBA"/>
</dbReference>
<keyword evidence="3 9" id="KW-0217">Developmental protein</keyword>
<keyword evidence="4" id="KW-0964">Secreted</keyword>
<name>A0AAN9TP92_9HEMI</name>
<evidence type="ECO:0000256" key="1">
    <source>
        <dbReference type="ARBA" id="ARBA00004498"/>
    </source>
</evidence>
<dbReference type="CDD" id="cd19343">
    <property type="entry name" value="Wnt_Wnt11"/>
    <property type="match status" value="1"/>
</dbReference>
<dbReference type="SMART" id="SM00097">
    <property type="entry name" value="WNT1"/>
    <property type="match status" value="1"/>
</dbReference>
<dbReference type="GO" id="GO:0005125">
    <property type="term" value="F:cytokine activity"/>
    <property type="evidence" value="ECO:0007669"/>
    <property type="project" value="TreeGrafter"/>
</dbReference>
<keyword evidence="8" id="KW-0449">Lipoprotein</keyword>
<organism evidence="10 11">
    <name type="scientific">Parthenolecanium corni</name>
    <dbReference type="NCBI Taxonomy" id="536013"/>
    <lineage>
        <taxon>Eukaryota</taxon>
        <taxon>Metazoa</taxon>
        <taxon>Ecdysozoa</taxon>
        <taxon>Arthropoda</taxon>
        <taxon>Hexapoda</taxon>
        <taxon>Insecta</taxon>
        <taxon>Pterygota</taxon>
        <taxon>Neoptera</taxon>
        <taxon>Paraneoptera</taxon>
        <taxon>Hemiptera</taxon>
        <taxon>Sternorrhyncha</taxon>
        <taxon>Coccoidea</taxon>
        <taxon>Coccidae</taxon>
        <taxon>Parthenolecanium</taxon>
    </lineage>
</organism>
<evidence type="ECO:0000256" key="6">
    <source>
        <dbReference type="ARBA" id="ARBA00022687"/>
    </source>
</evidence>
<evidence type="ECO:0000256" key="5">
    <source>
        <dbReference type="ARBA" id="ARBA00022530"/>
    </source>
</evidence>
<dbReference type="GO" id="GO:0030182">
    <property type="term" value="P:neuron differentiation"/>
    <property type="evidence" value="ECO:0007669"/>
    <property type="project" value="TreeGrafter"/>
</dbReference>
<dbReference type="InterPro" id="IPR018161">
    <property type="entry name" value="Wnt_CS"/>
</dbReference>
<dbReference type="AlphaFoldDB" id="A0AAN9TP92"/>
<keyword evidence="7" id="KW-1015">Disulfide bond</keyword>
<dbReference type="Gene3D" id="3.30.2460.20">
    <property type="match status" value="1"/>
</dbReference>
<comment type="function">
    <text evidence="9">Ligand for members of the frizzled family of seven transmembrane receptors.</text>
</comment>
<dbReference type="GO" id="GO:0045165">
    <property type="term" value="P:cell fate commitment"/>
    <property type="evidence" value="ECO:0007669"/>
    <property type="project" value="TreeGrafter"/>
</dbReference>
<dbReference type="EMBL" id="JBBCAQ010000016">
    <property type="protein sequence ID" value="KAK7597971.1"/>
    <property type="molecule type" value="Genomic_DNA"/>
</dbReference>
<dbReference type="GO" id="GO:0007517">
    <property type="term" value="P:muscle organ development"/>
    <property type="evidence" value="ECO:0007669"/>
    <property type="project" value="UniProtKB-ARBA"/>
</dbReference>